<keyword evidence="3" id="KW-1185">Reference proteome</keyword>
<name>A0AAN6PU08_9PEZI</name>
<reference evidence="2" key="1">
    <citation type="journal article" date="2023" name="Mol. Phylogenet. Evol.">
        <title>Genome-scale phylogeny and comparative genomics of the fungal order Sordariales.</title>
        <authorList>
            <person name="Hensen N."/>
            <person name="Bonometti L."/>
            <person name="Westerberg I."/>
            <person name="Brannstrom I.O."/>
            <person name="Guillou S."/>
            <person name="Cros-Aarteil S."/>
            <person name="Calhoun S."/>
            <person name="Haridas S."/>
            <person name="Kuo A."/>
            <person name="Mondo S."/>
            <person name="Pangilinan J."/>
            <person name="Riley R."/>
            <person name="LaButti K."/>
            <person name="Andreopoulos B."/>
            <person name="Lipzen A."/>
            <person name="Chen C."/>
            <person name="Yan M."/>
            <person name="Daum C."/>
            <person name="Ng V."/>
            <person name="Clum A."/>
            <person name="Steindorff A."/>
            <person name="Ohm R.A."/>
            <person name="Martin F."/>
            <person name="Silar P."/>
            <person name="Natvig D.O."/>
            <person name="Lalanne C."/>
            <person name="Gautier V."/>
            <person name="Ament-Velasquez S.L."/>
            <person name="Kruys A."/>
            <person name="Hutchinson M.I."/>
            <person name="Powell A.J."/>
            <person name="Barry K."/>
            <person name="Miller A.N."/>
            <person name="Grigoriev I.V."/>
            <person name="Debuchy R."/>
            <person name="Gladieux P."/>
            <person name="Hiltunen Thoren M."/>
            <person name="Johannesson H."/>
        </authorList>
    </citation>
    <scope>NUCLEOTIDE SEQUENCE</scope>
    <source>
        <strain evidence="2">CBS 757.83</strain>
    </source>
</reference>
<organism evidence="2 3">
    <name type="scientific">Parathielavia hyrcaniae</name>
    <dbReference type="NCBI Taxonomy" id="113614"/>
    <lineage>
        <taxon>Eukaryota</taxon>
        <taxon>Fungi</taxon>
        <taxon>Dikarya</taxon>
        <taxon>Ascomycota</taxon>
        <taxon>Pezizomycotina</taxon>
        <taxon>Sordariomycetes</taxon>
        <taxon>Sordariomycetidae</taxon>
        <taxon>Sordariales</taxon>
        <taxon>Chaetomiaceae</taxon>
        <taxon>Parathielavia</taxon>
    </lineage>
</organism>
<dbReference type="CDD" id="cd00167">
    <property type="entry name" value="SANT"/>
    <property type="match status" value="1"/>
</dbReference>
<dbReference type="Proteomes" id="UP001305647">
    <property type="component" value="Unassembled WGS sequence"/>
</dbReference>
<gene>
    <name evidence="2" type="ORF">N658DRAFT_345921</name>
</gene>
<dbReference type="InterPro" id="IPR001005">
    <property type="entry name" value="SANT/Myb"/>
</dbReference>
<evidence type="ECO:0000313" key="3">
    <source>
        <dbReference type="Proteomes" id="UP001305647"/>
    </source>
</evidence>
<reference evidence="2" key="2">
    <citation type="submission" date="2023-05" db="EMBL/GenBank/DDBJ databases">
        <authorList>
            <consortium name="Lawrence Berkeley National Laboratory"/>
            <person name="Steindorff A."/>
            <person name="Hensen N."/>
            <person name="Bonometti L."/>
            <person name="Westerberg I."/>
            <person name="Brannstrom I.O."/>
            <person name="Guillou S."/>
            <person name="Cros-Aarteil S."/>
            <person name="Calhoun S."/>
            <person name="Haridas S."/>
            <person name="Kuo A."/>
            <person name="Mondo S."/>
            <person name="Pangilinan J."/>
            <person name="Riley R."/>
            <person name="Labutti K."/>
            <person name="Andreopoulos B."/>
            <person name="Lipzen A."/>
            <person name="Chen C."/>
            <person name="Yanf M."/>
            <person name="Daum C."/>
            <person name="Ng V."/>
            <person name="Clum A."/>
            <person name="Ohm R."/>
            <person name="Martin F."/>
            <person name="Silar P."/>
            <person name="Natvig D."/>
            <person name="Lalanne C."/>
            <person name="Gautier V."/>
            <person name="Ament-Velasquez S.L."/>
            <person name="Kruys A."/>
            <person name="Hutchinson M.I."/>
            <person name="Powell A.J."/>
            <person name="Barry K."/>
            <person name="Miller A.N."/>
            <person name="Grigoriev I.V."/>
            <person name="Debuchy R."/>
            <person name="Gladieux P."/>
            <person name="Thoren M.H."/>
            <person name="Johannesson H."/>
        </authorList>
    </citation>
    <scope>NUCLEOTIDE SEQUENCE</scope>
    <source>
        <strain evidence="2">CBS 757.83</strain>
    </source>
</reference>
<dbReference type="AlphaFoldDB" id="A0AAN6PU08"/>
<protein>
    <submittedName>
        <fullName evidence="2">Uncharacterized protein</fullName>
    </submittedName>
</protein>
<feature type="region of interest" description="Disordered" evidence="1">
    <location>
        <begin position="36"/>
        <end position="62"/>
    </location>
</feature>
<proteinExistence type="predicted"/>
<dbReference type="EMBL" id="MU863704">
    <property type="protein sequence ID" value="KAK4096619.1"/>
    <property type="molecule type" value="Genomic_DNA"/>
</dbReference>
<evidence type="ECO:0000256" key="1">
    <source>
        <dbReference type="SAM" id="MobiDB-lite"/>
    </source>
</evidence>
<sequence length="100" mass="11049">MVSMRRTRSGVLEWRIEIRGTVSSAMRHRLARYRSKGIAKNEGSTSNAIPTSTSTSKRARYTPADDAKISQLKVQGLSWTAIAECFPGRTAGAIEMIHQP</sequence>
<accession>A0AAN6PU08</accession>
<evidence type="ECO:0000313" key="2">
    <source>
        <dbReference type="EMBL" id="KAK4096619.1"/>
    </source>
</evidence>
<feature type="compositionally biased region" description="Polar residues" evidence="1">
    <location>
        <begin position="42"/>
        <end position="56"/>
    </location>
</feature>
<comment type="caution">
    <text evidence="2">The sequence shown here is derived from an EMBL/GenBank/DDBJ whole genome shotgun (WGS) entry which is preliminary data.</text>
</comment>